<keyword evidence="3" id="KW-1185">Reference proteome</keyword>
<dbReference type="Proteomes" id="UP001597024">
    <property type="component" value="Unassembled WGS sequence"/>
</dbReference>
<evidence type="ECO:0000313" key="3">
    <source>
        <dbReference type="Proteomes" id="UP001597024"/>
    </source>
</evidence>
<dbReference type="InterPro" id="IPR037401">
    <property type="entry name" value="SnoaL-like"/>
</dbReference>
<dbReference type="EMBL" id="JBHTHX010000065">
    <property type="protein sequence ID" value="MFD0883714.1"/>
    <property type="molecule type" value="Genomic_DNA"/>
</dbReference>
<evidence type="ECO:0000259" key="1">
    <source>
        <dbReference type="Pfam" id="PF12680"/>
    </source>
</evidence>
<sequence length="134" mass="15014">MPYDKQPPGNVRSAQLAAMAADHAQLSYEYLNSGDIDAYTSLFEKDAVLYHPELTVHGREELERYHQRNAGLRSYSVSRIVVSDRGEHVVVIGSTTEPGTDERMGFADVFTVSSCGLFTSQRAFRFALGRRDPR</sequence>
<comment type="caution">
    <text evidence="2">The sequence shown here is derived from an EMBL/GenBank/DDBJ whole genome shotgun (WGS) entry which is preliminary data.</text>
</comment>
<gene>
    <name evidence="2" type="ORF">ACFQ08_03980</name>
</gene>
<evidence type="ECO:0000313" key="2">
    <source>
        <dbReference type="EMBL" id="MFD0883714.1"/>
    </source>
</evidence>
<dbReference type="Gene3D" id="3.10.450.50">
    <property type="match status" value="1"/>
</dbReference>
<organism evidence="2 3">
    <name type="scientific">Streptosporangium algeriense</name>
    <dbReference type="NCBI Taxonomy" id="1682748"/>
    <lineage>
        <taxon>Bacteria</taxon>
        <taxon>Bacillati</taxon>
        <taxon>Actinomycetota</taxon>
        <taxon>Actinomycetes</taxon>
        <taxon>Streptosporangiales</taxon>
        <taxon>Streptosporangiaceae</taxon>
        <taxon>Streptosporangium</taxon>
    </lineage>
</organism>
<accession>A0ABW3DIY6</accession>
<feature type="domain" description="SnoaL-like" evidence="1">
    <location>
        <begin position="27"/>
        <end position="118"/>
    </location>
</feature>
<protein>
    <submittedName>
        <fullName evidence="2">YybH family protein</fullName>
    </submittedName>
</protein>
<name>A0ABW3DIY6_9ACTN</name>
<dbReference type="Pfam" id="PF12680">
    <property type="entry name" value="SnoaL_2"/>
    <property type="match status" value="1"/>
</dbReference>
<proteinExistence type="predicted"/>
<dbReference type="SUPFAM" id="SSF54427">
    <property type="entry name" value="NTF2-like"/>
    <property type="match status" value="1"/>
</dbReference>
<reference evidence="3" key="1">
    <citation type="journal article" date="2019" name="Int. J. Syst. Evol. Microbiol.">
        <title>The Global Catalogue of Microorganisms (GCM) 10K type strain sequencing project: providing services to taxonomists for standard genome sequencing and annotation.</title>
        <authorList>
            <consortium name="The Broad Institute Genomics Platform"/>
            <consortium name="The Broad Institute Genome Sequencing Center for Infectious Disease"/>
            <person name="Wu L."/>
            <person name="Ma J."/>
        </authorList>
    </citation>
    <scope>NUCLEOTIDE SEQUENCE [LARGE SCALE GENOMIC DNA]</scope>
    <source>
        <strain evidence="3">CCUG 62974</strain>
    </source>
</reference>
<dbReference type="InterPro" id="IPR032710">
    <property type="entry name" value="NTF2-like_dom_sf"/>
</dbReference>